<name>A0A182UMV4_ANOME</name>
<dbReference type="Proteomes" id="UP000075903">
    <property type="component" value="Unassembled WGS sequence"/>
</dbReference>
<reference evidence="1" key="1">
    <citation type="submission" date="2020-05" db="UniProtKB">
        <authorList>
            <consortium name="EnsemblMetazoa"/>
        </authorList>
    </citation>
    <scope>IDENTIFICATION</scope>
    <source>
        <strain evidence="1">MAF</strain>
    </source>
</reference>
<dbReference type="VEuPathDB" id="VectorBase:AMEM000591"/>
<organism evidence="1 2">
    <name type="scientific">Anopheles merus</name>
    <name type="common">Mosquito</name>
    <dbReference type="NCBI Taxonomy" id="30066"/>
    <lineage>
        <taxon>Eukaryota</taxon>
        <taxon>Metazoa</taxon>
        <taxon>Ecdysozoa</taxon>
        <taxon>Arthropoda</taxon>
        <taxon>Hexapoda</taxon>
        <taxon>Insecta</taxon>
        <taxon>Pterygota</taxon>
        <taxon>Neoptera</taxon>
        <taxon>Endopterygota</taxon>
        <taxon>Diptera</taxon>
        <taxon>Nematocera</taxon>
        <taxon>Culicoidea</taxon>
        <taxon>Culicidae</taxon>
        <taxon>Anophelinae</taxon>
        <taxon>Anopheles</taxon>
    </lineage>
</organism>
<evidence type="ECO:0000313" key="2">
    <source>
        <dbReference type="Proteomes" id="UP000075903"/>
    </source>
</evidence>
<evidence type="ECO:0000313" key="1">
    <source>
        <dbReference type="EnsemblMetazoa" id="AMEM000591-PA"/>
    </source>
</evidence>
<protein>
    <submittedName>
        <fullName evidence="1">Uncharacterized protein</fullName>
    </submittedName>
</protein>
<dbReference type="AlphaFoldDB" id="A0A182UMV4"/>
<sequence>MNPGEKYEQDIPKRLQNDAIFAEKVSLTRRCAVVYVVTSDQRLFEVRQRAILCQVPLTISRTEQGRQHPIVNNSRLFNDTPYEMETSPVFDCHESPPSTVNVTLFRANDGTKRKLFILVQLDRTLVVVERRTTTDGCDDNGQLVVHSRYEDFRQLCFVENVHRPGSGAVRIELEDRDGPIVTDFQDTPSGFVGRVGAGPSLEDNFTCFDEVLKMLRDQTTERKAQLATAQLTVCEVFHGMNERMKTVPPLLRSSIAEEKVPLVRYGEVWQKIHNDRLLIGVPVYNSEQFEIEPIVVVQSPDLGVVQLREEPGEHVVRVRPLAGVLPLRLNHTVQVADRDQIVLVLLERLELRYHIVMEEAGRAEVRHRHPVHVDLVVRMLDLVQQGCWYLLGSFSRCSAHFFCNRSTRCSIRRFMYSMSSRYWLLSVALFLSAARAE</sequence>
<dbReference type="VEuPathDB" id="VectorBase:AMEM21_010894"/>
<accession>A0A182UMV4</accession>
<keyword evidence="2" id="KW-1185">Reference proteome</keyword>
<proteinExistence type="predicted"/>
<dbReference type="EnsemblMetazoa" id="AMEM000591-RA">
    <property type="protein sequence ID" value="AMEM000591-PA"/>
    <property type="gene ID" value="AMEM000591"/>
</dbReference>